<reference evidence="2 3" key="1">
    <citation type="submission" date="2018-07" db="EMBL/GenBank/DDBJ databases">
        <title>Corallincola holothuriorum sp. nov., a new facultative anaerobe isolated from sea cucumber Apostichopus japonicus.</title>
        <authorList>
            <person name="Xia H."/>
        </authorList>
    </citation>
    <scope>NUCLEOTIDE SEQUENCE [LARGE SCALE GENOMIC DNA]</scope>
    <source>
        <strain evidence="2 3">C4</strain>
    </source>
</reference>
<dbReference type="Proteomes" id="UP000252558">
    <property type="component" value="Unassembled WGS sequence"/>
</dbReference>
<comment type="caution">
    <text evidence="2">The sequence shown here is derived from an EMBL/GenBank/DDBJ whole genome shotgun (WGS) entry which is preliminary data.</text>
</comment>
<organism evidence="2 3">
    <name type="scientific">Corallincola holothuriorum</name>
    <dbReference type="NCBI Taxonomy" id="2282215"/>
    <lineage>
        <taxon>Bacteria</taxon>
        <taxon>Pseudomonadati</taxon>
        <taxon>Pseudomonadota</taxon>
        <taxon>Gammaproteobacteria</taxon>
        <taxon>Alteromonadales</taxon>
        <taxon>Psychromonadaceae</taxon>
        <taxon>Corallincola</taxon>
    </lineage>
</organism>
<evidence type="ECO:0000256" key="1">
    <source>
        <dbReference type="SAM" id="SignalP"/>
    </source>
</evidence>
<keyword evidence="1" id="KW-0732">Signal</keyword>
<dbReference type="OrthoDB" id="5772064at2"/>
<dbReference type="RefSeq" id="WP_114339592.1">
    <property type="nucleotide sequence ID" value="NZ_QPID01000012.1"/>
</dbReference>
<name>A0A368N4W6_9GAMM</name>
<feature type="chain" id="PRO_5016803737" evidence="1">
    <location>
        <begin position="24"/>
        <end position="107"/>
    </location>
</feature>
<feature type="signal peptide" evidence="1">
    <location>
        <begin position="1"/>
        <end position="23"/>
    </location>
</feature>
<dbReference type="AlphaFoldDB" id="A0A368N4W6"/>
<sequence>MIRSKIFLSSAATVVLSSIVAFHQWPTSTSLGDACSCEAESITFDASLPVSHPANRCSLQNKASNESWWAWLAGDSRSAEYHFIDLLELLSRSNTTDKPISPKEPQS</sequence>
<evidence type="ECO:0000313" key="3">
    <source>
        <dbReference type="Proteomes" id="UP000252558"/>
    </source>
</evidence>
<dbReference type="EMBL" id="QPID01000012">
    <property type="protein sequence ID" value="RCU45073.1"/>
    <property type="molecule type" value="Genomic_DNA"/>
</dbReference>
<protein>
    <submittedName>
        <fullName evidence="2">Uncharacterized protein</fullName>
    </submittedName>
</protein>
<keyword evidence="3" id="KW-1185">Reference proteome</keyword>
<gene>
    <name evidence="2" type="ORF">DU002_16720</name>
</gene>
<evidence type="ECO:0000313" key="2">
    <source>
        <dbReference type="EMBL" id="RCU45073.1"/>
    </source>
</evidence>
<accession>A0A368N4W6</accession>
<proteinExistence type="predicted"/>